<dbReference type="EMBL" id="CP000094">
    <property type="protein sequence ID" value="ABA75440.1"/>
    <property type="molecule type" value="Genomic_DNA"/>
</dbReference>
<evidence type="ECO:0000313" key="2">
    <source>
        <dbReference type="EMBL" id="ABA75440.1"/>
    </source>
</evidence>
<name>Q3K9W4_PSEPF</name>
<dbReference type="AlphaFoldDB" id="Q3K9W4"/>
<proteinExistence type="predicted"/>
<gene>
    <name evidence="2" type="ordered locus">Pfl01_3702</name>
</gene>
<dbReference type="KEGG" id="pfo:Pfl01_3702"/>
<evidence type="ECO:0000256" key="1">
    <source>
        <dbReference type="SAM" id="MobiDB-lite"/>
    </source>
</evidence>
<organism evidence="2 3">
    <name type="scientific">Pseudomonas fluorescens (strain Pf0-1)</name>
    <dbReference type="NCBI Taxonomy" id="205922"/>
    <lineage>
        <taxon>Bacteria</taxon>
        <taxon>Pseudomonadati</taxon>
        <taxon>Pseudomonadota</taxon>
        <taxon>Gammaproteobacteria</taxon>
        <taxon>Pseudomonadales</taxon>
        <taxon>Pseudomonadaceae</taxon>
        <taxon>Pseudomonas</taxon>
    </lineage>
</organism>
<dbReference type="Pfam" id="PF19485">
    <property type="entry name" value="DUF6021"/>
    <property type="match status" value="1"/>
</dbReference>
<dbReference type="Proteomes" id="UP000002704">
    <property type="component" value="Chromosome"/>
</dbReference>
<protein>
    <submittedName>
        <fullName evidence="2">Uncharacterized protein</fullName>
    </submittedName>
</protein>
<feature type="region of interest" description="Disordered" evidence="1">
    <location>
        <begin position="22"/>
        <end position="89"/>
    </location>
</feature>
<reference evidence="2 3" key="1">
    <citation type="journal article" date="2009" name="Genome Biol.">
        <title>Genomic and genetic analyses of diversity and plant interactions of Pseudomonas fluorescens.</title>
        <authorList>
            <person name="Silby M.W."/>
            <person name="Cerdeno-Tarraga A.M."/>
            <person name="Vernikos G.S."/>
            <person name="Giddens S.R."/>
            <person name="Jackson R.W."/>
            <person name="Preston G.M."/>
            <person name="Zhang X.X."/>
            <person name="Moon C.D."/>
            <person name="Gehrig S.M."/>
            <person name="Godfrey S.A."/>
            <person name="Knight C.G."/>
            <person name="Malone J.G."/>
            <person name="Robinson Z."/>
            <person name="Spiers A.J."/>
            <person name="Harris S."/>
            <person name="Challis G.L."/>
            <person name="Yaxley A.M."/>
            <person name="Harris D."/>
            <person name="Seeger K."/>
            <person name="Murphy L."/>
            <person name="Rutter S."/>
            <person name="Squares R."/>
            <person name="Quail M.A."/>
            <person name="Saunders E."/>
            <person name="Mavromatis K."/>
            <person name="Brettin T.S."/>
            <person name="Bentley S.D."/>
            <person name="Hothersall J."/>
            <person name="Stephens E."/>
            <person name="Thomas C.M."/>
            <person name="Parkhill J."/>
            <person name="Levy S.B."/>
            <person name="Rainey P.B."/>
            <person name="Thomson N.R."/>
        </authorList>
    </citation>
    <scope>NUCLEOTIDE SEQUENCE [LARGE SCALE GENOMIC DNA]</scope>
    <source>
        <strain evidence="2 3">Pf0-1</strain>
    </source>
</reference>
<dbReference type="HOGENOM" id="CLU_192273_0_0_6"/>
<feature type="compositionally biased region" description="Acidic residues" evidence="1">
    <location>
        <begin position="42"/>
        <end position="55"/>
    </location>
</feature>
<accession>Q3K9W4</accession>
<dbReference type="InterPro" id="IPR046063">
    <property type="entry name" value="DUF6021"/>
</dbReference>
<evidence type="ECO:0000313" key="3">
    <source>
        <dbReference type="Proteomes" id="UP000002704"/>
    </source>
</evidence>
<sequence length="89" mass="9383">MEDALLNCSVPCFTGQYQEANMAIPTSPSGPHSSEHGSGDDLGFDPDSPDLDDPQVDPIGPAKAPKDVQPGDDPKRPAKPYDPLADLKP</sequence>